<feature type="domain" description="Myb/SANT-like DNA-binding" evidence="3">
    <location>
        <begin position="31"/>
        <end position="117"/>
    </location>
</feature>
<dbReference type="AlphaFoldDB" id="A0A4W5M2G4"/>
<evidence type="ECO:0000313" key="5">
    <source>
        <dbReference type="Proteomes" id="UP000314982"/>
    </source>
</evidence>
<organism evidence="4 5">
    <name type="scientific">Hucho hucho</name>
    <name type="common">huchen</name>
    <dbReference type="NCBI Taxonomy" id="62062"/>
    <lineage>
        <taxon>Eukaryota</taxon>
        <taxon>Metazoa</taxon>
        <taxon>Chordata</taxon>
        <taxon>Craniata</taxon>
        <taxon>Vertebrata</taxon>
        <taxon>Euteleostomi</taxon>
        <taxon>Actinopterygii</taxon>
        <taxon>Neopterygii</taxon>
        <taxon>Teleostei</taxon>
        <taxon>Protacanthopterygii</taxon>
        <taxon>Salmoniformes</taxon>
        <taxon>Salmonidae</taxon>
        <taxon>Salmoninae</taxon>
        <taxon>Hucho</taxon>
    </lineage>
</organism>
<dbReference type="PANTHER" id="PTHR38709">
    <property type="entry name" value="SI:CH73-193C12.2-RELATED"/>
    <property type="match status" value="1"/>
</dbReference>
<dbReference type="Gene3D" id="1.10.10.60">
    <property type="entry name" value="Homeodomain-like"/>
    <property type="match status" value="1"/>
</dbReference>
<name>A0A4W5M2G4_9TELE</name>
<dbReference type="STRING" id="62062.ENSHHUP00000032273"/>
<dbReference type="GeneTree" id="ENSGT00640000091774"/>
<feature type="coiled-coil region" evidence="1">
    <location>
        <begin position="241"/>
        <end position="268"/>
    </location>
</feature>
<dbReference type="Proteomes" id="UP000314982">
    <property type="component" value="Unassembled WGS sequence"/>
</dbReference>
<reference evidence="4" key="2">
    <citation type="submission" date="2025-08" db="UniProtKB">
        <authorList>
            <consortium name="Ensembl"/>
        </authorList>
    </citation>
    <scope>IDENTIFICATION</scope>
</reference>
<keyword evidence="1" id="KW-0175">Coiled coil</keyword>
<dbReference type="Pfam" id="PF13837">
    <property type="entry name" value="Myb_DNA-bind_4"/>
    <property type="match status" value="1"/>
</dbReference>
<feature type="region of interest" description="Disordered" evidence="2">
    <location>
        <begin position="128"/>
        <end position="153"/>
    </location>
</feature>
<proteinExistence type="predicted"/>
<dbReference type="GO" id="GO:0005856">
    <property type="term" value="C:cytoskeleton"/>
    <property type="evidence" value="ECO:0007669"/>
    <property type="project" value="TreeGrafter"/>
</dbReference>
<dbReference type="InterPro" id="IPR044822">
    <property type="entry name" value="Myb_DNA-bind_4"/>
</dbReference>
<evidence type="ECO:0000256" key="2">
    <source>
        <dbReference type="SAM" id="MobiDB-lite"/>
    </source>
</evidence>
<dbReference type="Ensembl" id="ENSHHUT00000033601.1">
    <property type="protein sequence ID" value="ENSHHUP00000032273.1"/>
    <property type="gene ID" value="ENSHHUG00000020492.1"/>
</dbReference>
<evidence type="ECO:0000256" key="1">
    <source>
        <dbReference type="SAM" id="Coils"/>
    </source>
</evidence>
<dbReference type="PANTHER" id="PTHR38709:SF1">
    <property type="entry name" value="DREBRIN"/>
    <property type="match status" value="1"/>
</dbReference>
<evidence type="ECO:0000259" key="3">
    <source>
        <dbReference type="Pfam" id="PF13837"/>
    </source>
</evidence>
<sequence length="288" mass="32706">MTTLCRHCRQQSSKTFWQTNSNFIFVLMTVTEQDTRRLIKLRAANEVLFTGKRNAAKAAWKAILKELGLLGKVSTYQVAKKWDNLKRRYKDLKYPPVGMESIADNAASWPWFYLMNEAMEGRLAASGPVLTPITEGDDPEPSPSQSSRNRGCPLLGKGDITLEYEQEIYVDPTIEECHRATEECESALREERLGRGPAGGTAAQKSVTLEREWEMVERERAAIEGDRAAVDRERQWLESERANLARDRMLLEQDMAALRREREAFESQRAAVVMNSATVVLGCNYIVI</sequence>
<protein>
    <recommendedName>
        <fullName evidence="3">Myb/SANT-like DNA-binding domain-containing protein</fullName>
    </recommendedName>
</protein>
<accession>A0A4W5M2G4</accession>
<reference evidence="4" key="3">
    <citation type="submission" date="2025-09" db="UniProtKB">
        <authorList>
            <consortium name="Ensembl"/>
        </authorList>
    </citation>
    <scope>IDENTIFICATION</scope>
</reference>
<reference evidence="5" key="1">
    <citation type="submission" date="2018-06" db="EMBL/GenBank/DDBJ databases">
        <title>Genome assembly of Danube salmon.</title>
        <authorList>
            <person name="Macqueen D.J."/>
            <person name="Gundappa M.K."/>
        </authorList>
    </citation>
    <scope>NUCLEOTIDE SEQUENCE [LARGE SCALE GENOMIC DNA]</scope>
</reference>
<evidence type="ECO:0000313" key="4">
    <source>
        <dbReference type="Ensembl" id="ENSHHUP00000032273.1"/>
    </source>
</evidence>
<keyword evidence="5" id="KW-1185">Reference proteome</keyword>